<dbReference type="GO" id="GO:0005737">
    <property type="term" value="C:cytoplasm"/>
    <property type="evidence" value="ECO:0007669"/>
    <property type="project" value="TreeGrafter"/>
</dbReference>
<accession>A0AAD9KT87</accession>
<dbReference type="InterPro" id="IPR036020">
    <property type="entry name" value="WW_dom_sf"/>
</dbReference>
<protein>
    <submittedName>
        <fullName evidence="8">Uncharacterized protein</fullName>
    </submittedName>
</protein>
<dbReference type="GO" id="GO:0016020">
    <property type="term" value="C:membrane"/>
    <property type="evidence" value="ECO:0007669"/>
    <property type="project" value="UniProtKB-SubCell"/>
</dbReference>
<evidence type="ECO:0000256" key="4">
    <source>
        <dbReference type="SAM" id="MobiDB-lite"/>
    </source>
</evidence>
<feature type="chain" id="PRO_5042048640" evidence="5">
    <location>
        <begin position="20"/>
        <end position="228"/>
    </location>
</feature>
<feature type="domain" description="WW" evidence="6">
    <location>
        <begin position="187"/>
        <end position="207"/>
    </location>
</feature>
<dbReference type="PANTHER" id="PTHR10316">
    <property type="entry name" value="MEMBRANE ASSOCIATED GUANYLATE KINASE-RELATED"/>
    <property type="match status" value="1"/>
</dbReference>
<dbReference type="AlphaFoldDB" id="A0AAD9KT87"/>
<keyword evidence="3" id="KW-0472">Membrane</keyword>
<dbReference type="InterPro" id="IPR020590">
    <property type="entry name" value="Guanylate_kinase_CS"/>
</dbReference>
<evidence type="ECO:0000259" key="6">
    <source>
        <dbReference type="PROSITE" id="PS50020"/>
    </source>
</evidence>
<evidence type="ECO:0000313" key="9">
    <source>
        <dbReference type="Proteomes" id="UP001209878"/>
    </source>
</evidence>
<dbReference type="PANTHER" id="PTHR10316:SF40">
    <property type="entry name" value="LD27118P"/>
    <property type="match status" value="1"/>
</dbReference>
<dbReference type="Gene3D" id="3.30.63.10">
    <property type="entry name" value="Guanylate Kinase phosphate binding domain"/>
    <property type="match status" value="1"/>
</dbReference>
<organism evidence="8 9">
    <name type="scientific">Ridgeia piscesae</name>
    <name type="common">Tubeworm</name>
    <dbReference type="NCBI Taxonomy" id="27915"/>
    <lineage>
        <taxon>Eukaryota</taxon>
        <taxon>Metazoa</taxon>
        <taxon>Spiralia</taxon>
        <taxon>Lophotrochozoa</taxon>
        <taxon>Annelida</taxon>
        <taxon>Polychaeta</taxon>
        <taxon>Sedentaria</taxon>
        <taxon>Canalipalpata</taxon>
        <taxon>Sabellida</taxon>
        <taxon>Siboglinidae</taxon>
        <taxon>Ridgeia</taxon>
    </lineage>
</organism>
<comment type="caution">
    <text evidence="8">The sequence shown here is derived from an EMBL/GenBank/DDBJ whole genome shotgun (WGS) entry which is preliminary data.</text>
</comment>
<proteinExistence type="predicted"/>
<evidence type="ECO:0000313" key="8">
    <source>
        <dbReference type="EMBL" id="KAK2177076.1"/>
    </source>
</evidence>
<dbReference type="InterPro" id="IPR008145">
    <property type="entry name" value="GK/Ca_channel_bsu"/>
</dbReference>
<reference evidence="8" key="1">
    <citation type="journal article" date="2023" name="Mol. Biol. Evol.">
        <title>Third-Generation Sequencing Reveals the Adaptive Role of the Epigenome in Three Deep-Sea Polychaetes.</title>
        <authorList>
            <person name="Perez M."/>
            <person name="Aroh O."/>
            <person name="Sun Y."/>
            <person name="Lan Y."/>
            <person name="Juniper S.K."/>
            <person name="Young C.R."/>
            <person name="Angers B."/>
            <person name="Qian P.Y."/>
        </authorList>
    </citation>
    <scope>NUCLEOTIDE SEQUENCE</scope>
    <source>
        <strain evidence="8">R07B-5</strain>
    </source>
</reference>
<evidence type="ECO:0000259" key="7">
    <source>
        <dbReference type="PROSITE" id="PS50052"/>
    </source>
</evidence>
<dbReference type="InterPro" id="IPR001202">
    <property type="entry name" value="WW_dom"/>
</dbReference>
<evidence type="ECO:0000256" key="5">
    <source>
        <dbReference type="SAM" id="SignalP"/>
    </source>
</evidence>
<dbReference type="PROSITE" id="PS50020">
    <property type="entry name" value="WW_DOMAIN_2"/>
    <property type="match status" value="1"/>
</dbReference>
<dbReference type="EMBL" id="JAODUO010000619">
    <property type="protein sequence ID" value="KAK2177076.1"/>
    <property type="molecule type" value="Genomic_DNA"/>
</dbReference>
<name>A0AAD9KT87_RIDPI</name>
<dbReference type="Pfam" id="PF00625">
    <property type="entry name" value="Guanylate_kin"/>
    <property type="match status" value="1"/>
</dbReference>
<feature type="domain" description="Guanylate kinase-like" evidence="7">
    <location>
        <begin position="23"/>
        <end position="103"/>
    </location>
</feature>
<dbReference type="GO" id="GO:0007165">
    <property type="term" value="P:signal transduction"/>
    <property type="evidence" value="ECO:0007669"/>
    <property type="project" value="TreeGrafter"/>
</dbReference>
<feature type="compositionally biased region" description="Polar residues" evidence="4">
    <location>
        <begin position="143"/>
        <end position="159"/>
    </location>
</feature>
<dbReference type="PROSITE" id="PS00856">
    <property type="entry name" value="GUANYLATE_KINASE_1"/>
    <property type="match status" value="1"/>
</dbReference>
<dbReference type="InterPro" id="IPR027417">
    <property type="entry name" value="P-loop_NTPase"/>
</dbReference>
<dbReference type="SUPFAM" id="SSF51045">
    <property type="entry name" value="WW domain"/>
    <property type="match status" value="1"/>
</dbReference>
<dbReference type="PROSITE" id="PS50052">
    <property type="entry name" value="GUANYLATE_KINASE_2"/>
    <property type="match status" value="1"/>
</dbReference>
<evidence type="ECO:0000256" key="1">
    <source>
        <dbReference type="ARBA" id="ARBA00004170"/>
    </source>
</evidence>
<dbReference type="Gene3D" id="2.20.70.10">
    <property type="match status" value="1"/>
</dbReference>
<dbReference type="CDD" id="cd00201">
    <property type="entry name" value="WW"/>
    <property type="match status" value="1"/>
</dbReference>
<dbReference type="SMART" id="SM00072">
    <property type="entry name" value="GuKc"/>
    <property type="match status" value="1"/>
</dbReference>
<comment type="subcellular location">
    <subcellularLocation>
        <location evidence="1">Membrane</location>
        <topology evidence="1">Peripheral membrane protein</topology>
    </subcellularLocation>
</comment>
<keyword evidence="5" id="KW-0732">Signal</keyword>
<sequence>MRHGVLSNLLAVCCESSLSALLTKDLRQYLNQRFQKSSVDHDLQQTIRDNLYRRTVPCTTRKPRPGEISGVDYTFLTVEEFLALEKSGNLLESGLFDGNHYGTPKPPKDPLQPSPFRRTNSMGTLLPGQTPSSEGKRRRNRSNIETGTLSKQLPNQSDIGSRDVFPKQQQRKKSLEHAQSMSNDRLGPLPPNWEMAFTDDGTPYFIDPLCQVGSNCLFGLVFSESMEM</sequence>
<feature type="signal peptide" evidence="5">
    <location>
        <begin position="1"/>
        <end position="19"/>
    </location>
</feature>
<evidence type="ECO:0000256" key="2">
    <source>
        <dbReference type="ARBA" id="ARBA00022737"/>
    </source>
</evidence>
<evidence type="ECO:0000256" key="3">
    <source>
        <dbReference type="ARBA" id="ARBA00023136"/>
    </source>
</evidence>
<dbReference type="InterPro" id="IPR008144">
    <property type="entry name" value="Guanylate_kin-like_dom"/>
</dbReference>
<dbReference type="Proteomes" id="UP001209878">
    <property type="component" value="Unassembled WGS sequence"/>
</dbReference>
<gene>
    <name evidence="8" type="ORF">NP493_619g01026</name>
</gene>
<feature type="compositionally biased region" description="Polar residues" evidence="4">
    <location>
        <begin position="117"/>
        <end position="133"/>
    </location>
</feature>
<keyword evidence="9" id="KW-1185">Reference proteome</keyword>
<dbReference type="SUPFAM" id="SSF52540">
    <property type="entry name" value="P-loop containing nucleoside triphosphate hydrolases"/>
    <property type="match status" value="1"/>
</dbReference>
<dbReference type="FunFam" id="3.30.63.10:FF:000003">
    <property type="entry name" value="Membrane-associated guanylate kinase, WW and PDZ domain-containing protein 3 isoform 1"/>
    <property type="match status" value="1"/>
</dbReference>
<keyword evidence="2" id="KW-0677">Repeat</keyword>
<feature type="region of interest" description="Disordered" evidence="4">
    <location>
        <begin position="97"/>
        <end position="191"/>
    </location>
</feature>